<gene>
    <name evidence="2" type="ORF">DEVEQU_00770</name>
</gene>
<keyword evidence="1" id="KW-0472">Membrane</keyword>
<feature type="transmembrane region" description="Helical" evidence="1">
    <location>
        <begin position="13"/>
        <end position="33"/>
    </location>
</feature>
<accession>A0A3S4CBV3</accession>
<reference evidence="2 3" key="1">
    <citation type="submission" date="2018-12" db="EMBL/GenBank/DDBJ databases">
        <authorList>
            <person name="Criscuolo A."/>
        </authorList>
    </citation>
    <scope>NUCLEOTIDE SEQUENCE [LARGE SCALE GENOMIC DNA]</scope>
    <source>
        <strain evidence="2">ACIP1116281</strain>
    </source>
</reference>
<evidence type="ECO:0000256" key="1">
    <source>
        <dbReference type="SAM" id="Phobius"/>
    </source>
</evidence>
<sequence length="232" mass="25819">MDFMKLLKSIEELLYELITWFVFYPLTFWRIVTRPISMLAYAQKELTEKDHEQFDDAVSPPILLLLTLVLLHVLEGAVAGRAPSVFPTLLQDDRNLLVFRALAFSLFPLLFATMKLRNSGARMTRTTLKPAFYSQSYATVPFVMAISLGMQLSSHAQALPGGSMWGLMVALAGTIWYLAVETVWLSKGTQMSRLRAVLATLGIFLVAVFVLLVAAALVALVGYQMDQQAPTP</sequence>
<dbReference type="Proteomes" id="UP000268844">
    <property type="component" value="Unassembled WGS sequence"/>
</dbReference>
<evidence type="ECO:0000313" key="3">
    <source>
        <dbReference type="Proteomes" id="UP000268844"/>
    </source>
</evidence>
<feature type="transmembrane region" description="Helical" evidence="1">
    <location>
        <begin position="197"/>
        <end position="223"/>
    </location>
</feature>
<evidence type="ECO:0000313" key="2">
    <source>
        <dbReference type="EMBL" id="VDS03643.1"/>
    </source>
</evidence>
<protein>
    <recommendedName>
        <fullName evidence="4">Permease</fullName>
    </recommendedName>
</protein>
<dbReference type="RefSeq" id="WP_126149247.1">
    <property type="nucleotide sequence ID" value="NZ_JBHTMH010000003.1"/>
</dbReference>
<feature type="transmembrane region" description="Helical" evidence="1">
    <location>
        <begin position="132"/>
        <end position="152"/>
    </location>
</feature>
<keyword evidence="3" id="KW-1185">Reference proteome</keyword>
<dbReference type="EMBL" id="UZWD01000011">
    <property type="protein sequence ID" value="VDS03643.1"/>
    <property type="molecule type" value="Genomic_DNA"/>
</dbReference>
<proteinExistence type="predicted"/>
<keyword evidence="1" id="KW-0812">Transmembrane</keyword>
<organism evidence="2 3">
    <name type="scientific">Devosia equisanguinis</name>
    <dbReference type="NCBI Taxonomy" id="2490941"/>
    <lineage>
        <taxon>Bacteria</taxon>
        <taxon>Pseudomonadati</taxon>
        <taxon>Pseudomonadota</taxon>
        <taxon>Alphaproteobacteria</taxon>
        <taxon>Hyphomicrobiales</taxon>
        <taxon>Devosiaceae</taxon>
        <taxon>Devosia</taxon>
    </lineage>
</organism>
<evidence type="ECO:0008006" key="4">
    <source>
        <dbReference type="Google" id="ProtNLM"/>
    </source>
</evidence>
<feature type="transmembrane region" description="Helical" evidence="1">
    <location>
        <begin position="94"/>
        <end position="112"/>
    </location>
</feature>
<feature type="transmembrane region" description="Helical" evidence="1">
    <location>
        <begin position="164"/>
        <end position="185"/>
    </location>
</feature>
<dbReference type="AlphaFoldDB" id="A0A3S4CBV3"/>
<name>A0A3S4CBV3_9HYPH</name>
<dbReference type="OrthoDB" id="8820484at2"/>
<keyword evidence="1" id="KW-1133">Transmembrane helix</keyword>